<organism evidence="2 3">
    <name type="scientific">Microbacterium testaceum</name>
    <name type="common">Aureobacterium testaceum</name>
    <name type="synonym">Brevibacterium testaceum</name>
    <dbReference type="NCBI Taxonomy" id="2033"/>
    <lineage>
        <taxon>Bacteria</taxon>
        <taxon>Bacillati</taxon>
        <taxon>Actinomycetota</taxon>
        <taxon>Actinomycetes</taxon>
        <taxon>Micrococcales</taxon>
        <taxon>Microbacteriaceae</taxon>
        <taxon>Microbacterium</taxon>
    </lineage>
</organism>
<feature type="transmembrane region" description="Helical" evidence="1">
    <location>
        <begin position="32"/>
        <end position="50"/>
    </location>
</feature>
<dbReference type="OrthoDB" id="9923400at2"/>
<dbReference type="AlphaFoldDB" id="A0A147EWP4"/>
<protein>
    <submittedName>
        <fullName evidence="2">Uncharacterized protein</fullName>
    </submittedName>
</protein>
<feature type="transmembrane region" description="Helical" evidence="1">
    <location>
        <begin position="79"/>
        <end position="97"/>
    </location>
</feature>
<evidence type="ECO:0000313" key="2">
    <source>
        <dbReference type="EMBL" id="KTR94240.1"/>
    </source>
</evidence>
<dbReference type="PATRIC" id="fig|2033.6.peg.3013"/>
<gene>
    <name evidence="2" type="ORF">NS220_09575</name>
</gene>
<keyword evidence="1" id="KW-1133">Transmembrane helix</keyword>
<evidence type="ECO:0000313" key="3">
    <source>
        <dbReference type="Proteomes" id="UP000075025"/>
    </source>
</evidence>
<dbReference type="RefSeq" id="WP_058623842.1">
    <property type="nucleotide sequence ID" value="NZ_LDRT01000058.1"/>
</dbReference>
<sequence length="241" mass="26238">MFSLLGAGAGGILLVRILLISSSREYRFGIDMPIEAAVLVVWGASVIVLMNPPRSVLARQATERPPRGQVWSLGRRFRIWNLLSAPVAGLLLVVLLAPLGEAVNLQGLTPGTPSAFLVVPFTAAALVVAVFVARIGWWGVELREDMLVARGFLRSRRFLRDDIEAVWPGRVSGLGGWLLGVLMNNQGDYFALKVQRRGERAKTLYASHSSHRDVLYAAQIVKCWVGSSAATPPPQSMAKDL</sequence>
<keyword evidence="1" id="KW-0472">Membrane</keyword>
<keyword evidence="1" id="KW-0812">Transmembrane</keyword>
<dbReference type="Proteomes" id="UP000075025">
    <property type="component" value="Unassembled WGS sequence"/>
</dbReference>
<accession>A0A147EWP4</accession>
<name>A0A147EWP4_MICTE</name>
<proteinExistence type="predicted"/>
<dbReference type="EMBL" id="LDRT01000058">
    <property type="protein sequence ID" value="KTR94240.1"/>
    <property type="molecule type" value="Genomic_DNA"/>
</dbReference>
<evidence type="ECO:0000256" key="1">
    <source>
        <dbReference type="SAM" id="Phobius"/>
    </source>
</evidence>
<comment type="caution">
    <text evidence="2">The sequence shown here is derived from an EMBL/GenBank/DDBJ whole genome shotgun (WGS) entry which is preliminary data.</text>
</comment>
<reference evidence="2 3" key="1">
    <citation type="journal article" date="2016" name="Front. Microbiol.">
        <title>Genomic Resource of Rice Seed Associated Bacteria.</title>
        <authorList>
            <person name="Midha S."/>
            <person name="Bansal K."/>
            <person name="Sharma S."/>
            <person name="Kumar N."/>
            <person name="Patil P.P."/>
            <person name="Chaudhry V."/>
            <person name="Patil P.B."/>
        </authorList>
    </citation>
    <scope>NUCLEOTIDE SEQUENCE [LARGE SCALE GENOMIC DNA]</scope>
    <source>
        <strain evidence="2 3">NS220</strain>
    </source>
</reference>
<feature type="transmembrane region" description="Helical" evidence="1">
    <location>
        <begin position="117"/>
        <end position="140"/>
    </location>
</feature>